<name>A0A2P2L816_RHIMU</name>
<protein>
    <submittedName>
        <fullName evidence="1">Uncharacterized protein</fullName>
    </submittedName>
</protein>
<organism evidence="1">
    <name type="scientific">Rhizophora mucronata</name>
    <name type="common">Asiatic mangrove</name>
    <dbReference type="NCBI Taxonomy" id="61149"/>
    <lineage>
        <taxon>Eukaryota</taxon>
        <taxon>Viridiplantae</taxon>
        <taxon>Streptophyta</taxon>
        <taxon>Embryophyta</taxon>
        <taxon>Tracheophyta</taxon>
        <taxon>Spermatophyta</taxon>
        <taxon>Magnoliopsida</taxon>
        <taxon>eudicotyledons</taxon>
        <taxon>Gunneridae</taxon>
        <taxon>Pentapetalae</taxon>
        <taxon>rosids</taxon>
        <taxon>fabids</taxon>
        <taxon>Malpighiales</taxon>
        <taxon>Rhizophoraceae</taxon>
        <taxon>Rhizophora</taxon>
    </lineage>
</organism>
<dbReference type="EMBL" id="GGEC01033640">
    <property type="protein sequence ID" value="MBX14124.1"/>
    <property type="molecule type" value="Transcribed_RNA"/>
</dbReference>
<dbReference type="EMBL" id="GGEC01033638">
    <property type="protein sequence ID" value="MBX14122.1"/>
    <property type="molecule type" value="Transcribed_RNA"/>
</dbReference>
<evidence type="ECO:0000313" key="1">
    <source>
        <dbReference type="EMBL" id="MBX14122.1"/>
    </source>
</evidence>
<proteinExistence type="predicted"/>
<accession>A0A2P2L816</accession>
<reference evidence="1" key="1">
    <citation type="submission" date="2018-02" db="EMBL/GenBank/DDBJ databases">
        <title>Rhizophora mucronata_Transcriptome.</title>
        <authorList>
            <person name="Meera S.P."/>
            <person name="Sreeshan A."/>
            <person name="Augustine A."/>
        </authorList>
    </citation>
    <scope>NUCLEOTIDE SEQUENCE</scope>
    <source>
        <tissue evidence="1">Leaf</tissue>
    </source>
</reference>
<dbReference type="AlphaFoldDB" id="A0A2P2L816"/>
<sequence length="50" mass="5956">MLCKILFQKPLIKLRFINSDGKIQKILPRQCYVNLLIGCYFEVTLFHDLK</sequence>